<dbReference type="PANTHER" id="PTHR11063">
    <property type="entry name" value="GLUTAMATE SEMIALDEHYDE DEHYDROGENASE"/>
    <property type="match status" value="1"/>
</dbReference>
<evidence type="ECO:0000313" key="2">
    <source>
        <dbReference type="Proteomes" id="UP000436088"/>
    </source>
</evidence>
<dbReference type="PANTHER" id="PTHR11063:SF27">
    <property type="entry name" value="DELTA-1-PYRROLINE-5-CARBOXYLATE SYNTHASE"/>
    <property type="match status" value="1"/>
</dbReference>
<dbReference type="AlphaFoldDB" id="A0A6A2ZGC9"/>
<proteinExistence type="predicted"/>
<comment type="caution">
    <text evidence="1">The sequence shown here is derived from an EMBL/GenBank/DDBJ whole genome shotgun (WGS) entry which is preliminary data.</text>
</comment>
<reference evidence="1" key="1">
    <citation type="submission" date="2019-09" db="EMBL/GenBank/DDBJ databases">
        <title>Draft genome information of white flower Hibiscus syriacus.</title>
        <authorList>
            <person name="Kim Y.-M."/>
        </authorList>
    </citation>
    <scope>NUCLEOTIDE SEQUENCE [LARGE SCALE GENOMIC DNA]</scope>
    <source>
        <strain evidence="1">YM2019G1</strain>
    </source>
</reference>
<sequence>MILIEAAKFCHWTFVALFAVGITLYGGPRASSLLKLPETQSLHHEYSSLACTVDIVDDVEAAIGHIHHSHTNAIVTDDLEVAETFLHRVDIAAVFHSKCTRFCDGARFGLGAEESIPQNIICWTTLSIS</sequence>
<dbReference type="GO" id="GO:0004350">
    <property type="term" value="F:glutamate-5-semialdehyde dehydrogenase activity"/>
    <property type="evidence" value="ECO:0007669"/>
    <property type="project" value="TreeGrafter"/>
</dbReference>
<dbReference type="Gene3D" id="3.40.309.10">
    <property type="entry name" value="Aldehyde Dehydrogenase, Chain A, domain 2"/>
    <property type="match status" value="1"/>
</dbReference>
<dbReference type="InterPro" id="IPR016161">
    <property type="entry name" value="Ald_DH/histidinol_DH"/>
</dbReference>
<dbReference type="EMBL" id="VEPZ02001160">
    <property type="protein sequence ID" value="KAE8690172.1"/>
    <property type="molecule type" value="Genomic_DNA"/>
</dbReference>
<dbReference type="Proteomes" id="UP000436088">
    <property type="component" value="Unassembled WGS sequence"/>
</dbReference>
<name>A0A6A2ZGC9_HIBSY</name>
<gene>
    <name evidence="1" type="ORF">F3Y22_tig00110912pilonHSYRG00046</name>
</gene>
<keyword evidence="2" id="KW-1185">Reference proteome</keyword>
<organism evidence="1 2">
    <name type="scientific">Hibiscus syriacus</name>
    <name type="common">Rose of Sharon</name>
    <dbReference type="NCBI Taxonomy" id="106335"/>
    <lineage>
        <taxon>Eukaryota</taxon>
        <taxon>Viridiplantae</taxon>
        <taxon>Streptophyta</taxon>
        <taxon>Embryophyta</taxon>
        <taxon>Tracheophyta</taxon>
        <taxon>Spermatophyta</taxon>
        <taxon>Magnoliopsida</taxon>
        <taxon>eudicotyledons</taxon>
        <taxon>Gunneridae</taxon>
        <taxon>Pentapetalae</taxon>
        <taxon>rosids</taxon>
        <taxon>malvids</taxon>
        <taxon>Malvales</taxon>
        <taxon>Malvaceae</taxon>
        <taxon>Malvoideae</taxon>
        <taxon>Hibiscus</taxon>
    </lineage>
</organism>
<dbReference type="InterPro" id="IPR016163">
    <property type="entry name" value="Ald_DH_C"/>
</dbReference>
<evidence type="ECO:0000313" key="1">
    <source>
        <dbReference type="EMBL" id="KAE8690172.1"/>
    </source>
</evidence>
<dbReference type="SUPFAM" id="SSF53720">
    <property type="entry name" value="ALDH-like"/>
    <property type="match status" value="1"/>
</dbReference>
<accession>A0A6A2ZGC9</accession>
<protein>
    <submittedName>
        <fullName evidence="1">Uncharacterized protein</fullName>
    </submittedName>
</protein>